<keyword evidence="1" id="KW-1133">Transmembrane helix</keyword>
<feature type="transmembrane region" description="Helical" evidence="1">
    <location>
        <begin position="91"/>
        <end position="110"/>
    </location>
</feature>
<keyword evidence="3" id="KW-1185">Reference proteome</keyword>
<gene>
    <name evidence="2" type="ORF">J3S90_04500</name>
</gene>
<evidence type="ECO:0000313" key="3">
    <source>
        <dbReference type="Proteomes" id="UP000674217"/>
    </source>
</evidence>
<dbReference type="Proteomes" id="UP000674217">
    <property type="component" value="Unassembled WGS sequence"/>
</dbReference>
<name>A0ABS5CR15_9FLAO</name>
<keyword evidence="1" id="KW-0472">Membrane</keyword>
<accession>A0ABS5CR15</accession>
<protein>
    <recommendedName>
        <fullName evidence="4">Magnesium citrate secondary transporter</fullName>
    </recommendedName>
</protein>
<comment type="caution">
    <text evidence="2">The sequence shown here is derived from an EMBL/GenBank/DDBJ whole genome shotgun (WGS) entry which is preliminary data.</text>
</comment>
<organism evidence="2 3">
    <name type="scientific">Flavobacterium flabelliforme</name>
    <dbReference type="NCBI Taxonomy" id="2816119"/>
    <lineage>
        <taxon>Bacteria</taxon>
        <taxon>Pseudomonadati</taxon>
        <taxon>Bacteroidota</taxon>
        <taxon>Flavobacteriia</taxon>
        <taxon>Flavobacteriales</taxon>
        <taxon>Flavobacteriaceae</taxon>
        <taxon>Flavobacterium</taxon>
    </lineage>
</organism>
<proteinExistence type="predicted"/>
<dbReference type="EMBL" id="JAGFBU010000001">
    <property type="protein sequence ID" value="MBP4141056.1"/>
    <property type="molecule type" value="Genomic_DNA"/>
</dbReference>
<evidence type="ECO:0000256" key="1">
    <source>
        <dbReference type="SAM" id="Phobius"/>
    </source>
</evidence>
<reference evidence="2 3" key="1">
    <citation type="submission" date="2021-03" db="EMBL/GenBank/DDBJ databases">
        <title>Flavobacterium Flabelliformis Sp. Nov. And Flavobacterium Geliluteum Sp. Nov., Two Novel Multidrug Resistant Psychrophilic Species Isolated From Antarctica.</title>
        <authorList>
            <person name="Kralova S."/>
            <person name="Busse H.J."/>
            <person name="Bezdicek M."/>
            <person name="Nykrynova M."/>
            <person name="Kroupova E."/>
            <person name="Krsek D."/>
            <person name="Sedlacek I."/>
        </authorList>
    </citation>
    <scope>NUCLEOTIDE SEQUENCE [LARGE SCALE GENOMIC DNA]</scope>
    <source>
        <strain evidence="2 3">P4023</strain>
    </source>
</reference>
<feature type="transmembrane region" description="Helical" evidence="1">
    <location>
        <begin position="59"/>
        <end position="79"/>
    </location>
</feature>
<feature type="transmembrane region" description="Helical" evidence="1">
    <location>
        <begin position="35"/>
        <end position="52"/>
    </location>
</feature>
<keyword evidence="1" id="KW-0812">Transmembrane</keyword>
<sequence length="116" mass="13925">MFRKILYGLLFFIALTIYALQRLHFSLPSLINNYLNDLLYVPIALGAIQFIIRRLKKDPLFQFPLGFILFLSSFYSFYFEYYLPKVNVRYTADWIDVLLYFIGGVVFFLLQRRNKL</sequence>
<evidence type="ECO:0000313" key="2">
    <source>
        <dbReference type="EMBL" id="MBP4141056.1"/>
    </source>
</evidence>
<evidence type="ECO:0008006" key="4">
    <source>
        <dbReference type="Google" id="ProtNLM"/>
    </source>
</evidence>
<dbReference type="RefSeq" id="WP_210645014.1">
    <property type="nucleotide sequence ID" value="NZ_JAGFBU010000001.1"/>
</dbReference>